<evidence type="ECO:0000256" key="1">
    <source>
        <dbReference type="SAM" id="MobiDB-lite"/>
    </source>
</evidence>
<evidence type="ECO:0000313" key="3">
    <source>
        <dbReference type="EMBL" id="KAJ7632743.1"/>
    </source>
</evidence>
<name>A0AAD7BWP5_9AGAR</name>
<protein>
    <recommendedName>
        <fullName evidence="2">F-box domain-containing protein</fullName>
    </recommendedName>
</protein>
<dbReference type="Pfam" id="PF12937">
    <property type="entry name" value="F-box-like"/>
    <property type="match status" value="1"/>
</dbReference>
<dbReference type="AlphaFoldDB" id="A0AAD7BWP5"/>
<dbReference type="SUPFAM" id="SSF52047">
    <property type="entry name" value="RNI-like"/>
    <property type="match status" value="1"/>
</dbReference>
<feature type="region of interest" description="Disordered" evidence="1">
    <location>
        <begin position="367"/>
        <end position="390"/>
    </location>
</feature>
<sequence>MEHRTDIASLPSEILAQIFESATITGTGCLKTYSAVSSRWRASCLDYPHLWTNIRPFEMRDAVAWTAVSLERSQSCLFDVTLHLPRVNPREQPELMSVVGSVMLLVVQHVHRLHRLTIKGTAVANPEEIVAPLQNAQRAPNLRVLDLDFGDRSNRASMTTHQTPLLLEAPLSSLRLHGVLSPVAFIGLSRLEVNGLGTPYSAFRDVVVASPLLEELILPKLRLMTDLQSTSLPPIEIPSLKRLALSFHKPHPSTSLVPYHNLISLLYVPNLEYLELVGGNIPDLSKCFQDPGVFTKLRTLRLANASIFHPVTRAEPEIDNSEYLRALSTVEELQFIHSHTNYLLPTEHDAGQQLRSRLPRTRSISNLGFLRPEPEPHTHPHKYSPESPEQQPQLLSIFPDLRSISLDALPASQVLWLYRLVLERPEIKEVRLSPVTERHLTSSLVMVDGVLQTKPHLHVKRLSTPEYQVVDVGELLREKVAVRKIEADGYIQ</sequence>
<dbReference type="PANTHER" id="PTHR31900">
    <property type="entry name" value="F-BOX/RNI SUPERFAMILY PROTEIN-RELATED"/>
    <property type="match status" value="1"/>
</dbReference>
<accession>A0AAD7BWP5</accession>
<keyword evidence="4" id="KW-1185">Reference proteome</keyword>
<dbReference type="Proteomes" id="UP001221142">
    <property type="component" value="Unassembled WGS sequence"/>
</dbReference>
<evidence type="ECO:0000259" key="2">
    <source>
        <dbReference type="Pfam" id="PF12937"/>
    </source>
</evidence>
<dbReference type="InterPro" id="IPR032675">
    <property type="entry name" value="LRR_dom_sf"/>
</dbReference>
<reference evidence="3" key="1">
    <citation type="submission" date="2023-03" db="EMBL/GenBank/DDBJ databases">
        <title>Massive genome expansion in bonnet fungi (Mycena s.s.) driven by repeated elements and novel gene families across ecological guilds.</title>
        <authorList>
            <consortium name="Lawrence Berkeley National Laboratory"/>
            <person name="Harder C.B."/>
            <person name="Miyauchi S."/>
            <person name="Viragh M."/>
            <person name="Kuo A."/>
            <person name="Thoen E."/>
            <person name="Andreopoulos B."/>
            <person name="Lu D."/>
            <person name="Skrede I."/>
            <person name="Drula E."/>
            <person name="Henrissat B."/>
            <person name="Morin E."/>
            <person name="Kohler A."/>
            <person name="Barry K."/>
            <person name="LaButti K."/>
            <person name="Morin E."/>
            <person name="Salamov A."/>
            <person name="Lipzen A."/>
            <person name="Mereny Z."/>
            <person name="Hegedus B."/>
            <person name="Baldrian P."/>
            <person name="Stursova M."/>
            <person name="Weitz H."/>
            <person name="Taylor A."/>
            <person name="Grigoriev I.V."/>
            <person name="Nagy L.G."/>
            <person name="Martin F."/>
            <person name="Kauserud H."/>
        </authorList>
    </citation>
    <scope>NUCLEOTIDE SEQUENCE</scope>
    <source>
        <strain evidence="3">9284</strain>
    </source>
</reference>
<dbReference type="InterPro" id="IPR001810">
    <property type="entry name" value="F-box_dom"/>
</dbReference>
<proteinExistence type="predicted"/>
<dbReference type="Gene3D" id="1.20.1280.50">
    <property type="match status" value="1"/>
</dbReference>
<comment type="caution">
    <text evidence="3">The sequence shown here is derived from an EMBL/GenBank/DDBJ whole genome shotgun (WGS) entry which is preliminary data.</text>
</comment>
<dbReference type="PANTHER" id="PTHR31900:SF27">
    <property type="entry name" value="FBD DOMAIN-CONTAINING PROTEIN"/>
    <property type="match status" value="1"/>
</dbReference>
<dbReference type="EMBL" id="JARKIF010000008">
    <property type="protein sequence ID" value="KAJ7632743.1"/>
    <property type="molecule type" value="Genomic_DNA"/>
</dbReference>
<gene>
    <name evidence="3" type="ORF">FB45DRAFT_513389</name>
</gene>
<organism evidence="3 4">
    <name type="scientific">Roridomyces roridus</name>
    <dbReference type="NCBI Taxonomy" id="1738132"/>
    <lineage>
        <taxon>Eukaryota</taxon>
        <taxon>Fungi</taxon>
        <taxon>Dikarya</taxon>
        <taxon>Basidiomycota</taxon>
        <taxon>Agaricomycotina</taxon>
        <taxon>Agaricomycetes</taxon>
        <taxon>Agaricomycetidae</taxon>
        <taxon>Agaricales</taxon>
        <taxon>Marasmiineae</taxon>
        <taxon>Mycenaceae</taxon>
        <taxon>Roridomyces</taxon>
    </lineage>
</organism>
<dbReference type="Gene3D" id="3.80.10.10">
    <property type="entry name" value="Ribonuclease Inhibitor"/>
    <property type="match status" value="1"/>
</dbReference>
<dbReference type="InterPro" id="IPR050232">
    <property type="entry name" value="FBL13/AtMIF1-like"/>
</dbReference>
<feature type="domain" description="F-box" evidence="2">
    <location>
        <begin position="7"/>
        <end position="54"/>
    </location>
</feature>
<dbReference type="InterPro" id="IPR036047">
    <property type="entry name" value="F-box-like_dom_sf"/>
</dbReference>
<dbReference type="SUPFAM" id="SSF81383">
    <property type="entry name" value="F-box domain"/>
    <property type="match status" value="1"/>
</dbReference>
<evidence type="ECO:0000313" key="4">
    <source>
        <dbReference type="Proteomes" id="UP001221142"/>
    </source>
</evidence>